<proteinExistence type="predicted"/>
<sequence>MTIIETRGVWLTTTGSQVLKSRELIAEAMDFLAQTGFNVVFPVVWTKGLTLYPSKVMQQTFGVKIDPLFADRDPLADVIAEARRVGLKVIPWFEYGFASSYNLNGGMLLAKKTEWAARDRDGNLVNKNGFDWLNSLDPQVQNFMLDLVLEVVKNYDVDGIQGDDRLPALPSEGGYDQLTVQRYHSSFRKNPPRNPQDKQWLQWRADILTDFLARLYQKVKAVNPNLLVSMAPNIPDWALKEYLQDSPKWLEQKIVDIIHPQVYRLDFPSYKSIIDQLVKKQFAGMSPRLAPGILMKLGNYSISAEYLMQAIEYNRDRGISGEVFFFYEGLRDNNNALAKVLQNNAYTENASFPSLSDLNKSSVANNKSSSISQKLLNFWRNIS</sequence>
<evidence type="ECO:0000256" key="1">
    <source>
        <dbReference type="ARBA" id="ARBA00022729"/>
    </source>
</evidence>
<keyword evidence="4" id="KW-1185">Reference proteome</keyword>
<keyword evidence="1" id="KW-0732">Signal</keyword>
<dbReference type="InterPro" id="IPR017853">
    <property type="entry name" value="GH"/>
</dbReference>
<reference evidence="3 4" key="1">
    <citation type="journal article" date="2020" name="ISME J.">
        <title>Comparative genomics reveals insights into cyanobacterial evolution and habitat adaptation.</title>
        <authorList>
            <person name="Chen M.Y."/>
            <person name="Teng W.K."/>
            <person name="Zhao L."/>
            <person name="Hu C.X."/>
            <person name="Zhou Y.K."/>
            <person name="Han B.P."/>
            <person name="Song L.R."/>
            <person name="Shu W.S."/>
        </authorList>
    </citation>
    <scope>NUCLEOTIDE SEQUENCE [LARGE SCALE GENOMIC DNA]</scope>
    <source>
        <strain evidence="3 4">FACHB-248</strain>
    </source>
</reference>
<dbReference type="InterPro" id="IPR003790">
    <property type="entry name" value="GHL10"/>
</dbReference>
<name>A0ABR8GRB6_9CYAN</name>
<dbReference type="InterPro" id="IPR052177">
    <property type="entry name" value="Divisome_Glycosyl_Hydrolase"/>
</dbReference>
<organism evidence="3 4">
    <name type="scientific">Scytonema hofmannii FACHB-248</name>
    <dbReference type="NCBI Taxonomy" id="1842502"/>
    <lineage>
        <taxon>Bacteria</taxon>
        <taxon>Bacillati</taxon>
        <taxon>Cyanobacteriota</taxon>
        <taxon>Cyanophyceae</taxon>
        <taxon>Nostocales</taxon>
        <taxon>Scytonemataceae</taxon>
        <taxon>Scytonema</taxon>
    </lineage>
</organism>
<dbReference type="RefSeq" id="WP_029636806.1">
    <property type="nucleotide sequence ID" value="NZ_JACJTA010000027.1"/>
</dbReference>
<gene>
    <name evidence="3" type="ORF">H6G81_14285</name>
</gene>
<feature type="domain" description="Glycosyl hydrolase-like 10" evidence="2">
    <location>
        <begin position="6"/>
        <end position="305"/>
    </location>
</feature>
<protein>
    <submittedName>
        <fullName evidence="3">Family 10 glycosylhydrolase</fullName>
    </submittedName>
</protein>
<evidence type="ECO:0000313" key="3">
    <source>
        <dbReference type="EMBL" id="MBD2605665.1"/>
    </source>
</evidence>
<comment type="caution">
    <text evidence="3">The sequence shown here is derived from an EMBL/GenBank/DDBJ whole genome shotgun (WGS) entry which is preliminary data.</text>
</comment>
<dbReference type="Pfam" id="PF02638">
    <property type="entry name" value="GHL10"/>
    <property type="match status" value="1"/>
</dbReference>
<evidence type="ECO:0000259" key="2">
    <source>
        <dbReference type="Pfam" id="PF02638"/>
    </source>
</evidence>
<dbReference type="Gene3D" id="3.20.20.80">
    <property type="entry name" value="Glycosidases"/>
    <property type="match status" value="1"/>
</dbReference>
<dbReference type="SUPFAM" id="SSF51445">
    <property type="entry name" value="(Trans)glycosidases"/>
    <property type="match status" value="1"/>
</dbReference>
<dbReference type="PANTHER" id="PTHR43405:SF1">
    <property type="entry name" value="GLYCOSYL HYDROLASE DIGH"/>
    <property type="match status" value="1"/>
</dbReference>
<dbReference type="Proteomes" id="UP000660380">
    <property type="component" value="Unassembled WGS sequence"/>
</dbReference>
<dbReference type="EMBL" id="JACJTA010000027">
    <property type="protein sequence ID" value="MBD2605665.1"/>
    <property type="molecule type" value="Genomic_DNA"/>
</dbReference>
<evidence type="ECO:0000313" key="4">
    <source>
        <dbReference type="Proteomes" id="UP000660380"/>
    </source>
</evidence>
<dbReference type="PANTHER" id="PTHR43405">
    <property type="entry name" value="GLYCOSYL HYDROLASE DIGH"/>
    <property type="match status" value="1"/>
</dbReference>
<accession>A0ABR8GRB6</accession>